<name>A0ACC5R6F2_9HYPH</name>
<proteinExistence type="predicted"/>
<organism evidence="1 2">
    <name type="scientific">Taklimakanibacter albus</name>
    <dbReference type="NCBI Taxonomy" id="2800327"/>
    <lineage>
        <taxon>Bacteria</taxon>
        <taxon>Pseudomonadati</taxon>
        <taxon>Pseudomonadota</taxon>
        <taxon>Alphaproteobacteria</taxon>
        <taxon>Hyphomicrobiales</taxon>
        <taxon>Aestuariivirgaceae</taxon>
        <taxon>Taklimakanibacter</taxon>
    </lineage>
</organism>
<sequence length="228" mass="24030">MRRVLRAALILLLASGAGMAQAQEIKQGACYRAEVPRTYGPVRSITAKLDKNGIDIQFTEWDTPNTIFLAGASCAESGGRLIHCSIECDGGHADLALTPDGRLSLLARSLRSLSLGQESRLLSSLDADGTSLSGLYVLNESASEQCTPEGETYQVALQAGDDTPSVAAAERLLNDLGFLLEKPDNIFSDRTRAAVAQFQTASGLKATGVIDAETARRLVAQSATNGGC</sequence>
<evidence type="ECO:0000313" key="1">
    <source>
        <dbReference type="EMBL" id="MBK1868143.1"/>
    </source>
</evidence>
<accession>A0ACC5R6F2</accession>
<evidence type="ECO:0000313" key="2">
    <source>
        <dbReference type="Proteomes" id="UP000616151"/>
    </source>
</evidence>
<keyword evidence="2" id="KW-1185">Reference proteome</keyword>
<protein>
    <submittedName>
        <fullName evidence="1">Peptidoglycan-binding protein</fullName>
    </submittedName>
</protein>
<reference evidence="1" key="1">
    <citation type="submission" date="2021-01" db="EMBL/GenBank/DDBJ databases">
        <authorList>
            <person name="Sun Q."/>
        </authorList>
    </citation>
    <scope>NUCLEOTIDE SEQUENCE</scope>
    <source>
        <strain evidence="1">YIM B02566</strain>
    </source>
</reference>
<comment type="caution">
    <text evidence="1">The sequence shown here is derived from an EMBL/GenBank/DDBJ whole genome shotgun (WGS) entry which is preliminary data.</text>
</comment>
<dbReference type="Proteomes" id="UP000616151">
    <property type="component" value="Unassembled WGS sequence"/>
</dbReference>
<gene>
    <name evidence="1" type="ORF">JHL16_17455</name>
</gene>
<dbReference type="EMBL" id="JAENHL010000007">
    <property type="protein sequence ID" value="MBK1868143.1"/>
    <property type="molecule type" value="Genomic_DNA"/>
</dbReference>